<sequence length="226" mass="24783">MSSGCERNEEEYLGHGEISADRFLDHVGDGIDRLGLVRELPAGTRLWRALTHDEPHVDWSAQRLGTAPREYARQANRMSPAGIPMLYGAEDAGTAAHETVLRGEQDWAAAAVFETSAACTVVGFTELPVVPSLFDLDRAVDRRPLAFRRDFTAKLTSPARSTYEQIDYVPTQVVTDYLLHVFRSAAPVLACCTPPPSRAGGQQSSTCRMIAASTRAPRRPDTDIAR</sequence>
<dbReference type="Proteomes" id="UP001500707">
    <property type="component" value="Unassembled WGS sequence"/>
</dbReference>
<gene>
    <name evidence="3" type="ORF">GCM10022295_91920</name>
</gene>
<feature type="domain" description="RES" evidence="2">
    <location>
        <begin position="45"/>
        <end position="183"/>
    </location>
</feature>
<reference evidence="4" key="1">
    <citation type="journal article" date="2019" name="Int. J. Syst. Evol. Microbiol.">
        <title>The Global Catalogue of Microorganisms (GCM) 10K type strain sequencing project: providing services to taxonomists for standard genome sequencing and annotation.</title>
        <authorList>
            <consortium name="The Broad Institute Genomics Platform"/>
            <consortium name="The Broad Institute Genome Sequencing Center for Infectious Disease"/>
            <person name="Wu L."/>
            <person name="Ma J."/>
        </authorList>
    </citation>
    <scope>NUCLEOTIDE SEQUENCE [LARGE SCALE GENOMIC DNA]</scope>
    <source>
        <strain evidence="4">JCM 17656</strain>
    </source>
</reference>
<comment type="caution">
    <text evidence="3">The sequence shown here is derived from an EMBL/GenBank/DDBJ whole genome shotgun (WGS) entry which is preliminary data.</text>
</comment>
<evidence type="ECO:0000256" key="1">
    <source>
        <dbReference type="SAM" id="MobiDB-lite"/>
    </source>
</evidence>
<name>A0ABP6Z7P4_9ACTN</name>
<proteinExistence type="predicted"/>
<dbReference type="Pfam" id="PF08808">
    <property type="entry name" value="RES"/>
    <property type="match status" value="1"/>
</dbReference>
<protein>
    <recommendedName>
        <fullName evidence="2">RES domain-containing protein</fullName>
    </recommendedName>
</protein>
<organism evidence="3 4">
    <name type="scientific">Streptomyces osmaniensis</name>
    <dbReference type="NCBI Taxonomy" id="593134"/>
    <lineage>
        <taxon>Bacteria</taxon>
        <taxon>Bacillati</taxon>
        <taxon>Actinomycetota</taxon>
        <taxon>Actinomycetes</taxon>
        <taxon>Kitasatosporales</taxon>
        <taxon>Streptomycetaceae</taxon>
        <taxon>Streptomyces</taxon>
    </lineage>
</organism>
<keyword evidence="4" id="KW-1185">Reference proteome</keyword>
<evidence type="ECO:0000313" key="4">
    <source>
        <dbReference type="Proteomes" id="UP001500707"/>
    </source>
</evidence>
<dbReference type="InterPro" id="IPR014914">
    <property type="entry name" value="RES_dom"/>
</dbReference>
<evidence type="ECO:0000259" key="2">
    <source>
        <dbReference type="Pfam" id="PF08808"/>
    </source>
</evidence>
<dbReference type="EMBL" id="BAABCE010000044">
    <property type="protein sequence ID" value="GAA3596757.1"/>
    <property type="molecule type" value="Genomic_DNA"/>
</dbReference>
<evidence type="ECO:0000313" key="3">
    <source>
        <dbReference type="EMBL" id="GAA3596757.1"/>
    </source>
</evidence>
<accession>A0ABP6Z7P4</accession>
<feature type="region of interest" description="Disordered" evidence="1">
    <location>
        <begin position="195"/>
        <end position="226"/>
    </location>
</feature>